<proteinExistence type="predicted"/>
<reference evidence="1" key="1">
    <citation type="submission" date="2021-01" db="EMBL/GenBank/DDBJ databases">
        <title>Whole genome shotgun sequence of Virgisporangium ochraceum NBRC 16418.</title>
        <authorList>
            <person name="Komaki H."/>
            <person name="Tamura T."/>
        </authorList>
    </citation>
    <scope>NUCLEOTIDE SEQUENCE</scope>
    <source>
        <strain evidence="1">NBRC 16418</strain>
    </source>
</reference>
<evidence type="ECO:0000313" key="1">
    <source>
        <dbReference type="EMBL" id="GIJ73788.1"/>
    </source>
</evidence>
<organism evidence="1 2">
    <name type="scientific">Virgisporangium ochraceum</name>
    <dbReference type="NCBI Taxonomy" id="65505"/>
    <lineage>
        <taxon>Bacteria</taxon>
        <taxon>Bacillati</taxon>
        <taxon>Actinomycetota</taxon>
        <taxon>Actinomycetes</taxon>
        <taxon>Micromonosporales</taxon>
        <taxon>Micromonosporaceae</taxon>
        <taxon>Virgisporangium</taxon>
    </lineage>
</organism>
<evidence type="ECO:0000313" key="2">
    <source>
        <dbReference type="Proteomes" id="UP000635606"/>
    </source>
</evidence>
<dbReference type="AlphaFoldDB" id="A0A8J4A2U3"/>
<dbReference type="EMBL" id="BOPH01000125">
    <property type="protein sequence ID" value="GIJ73788.1"/>
    <property type="molecule type" value="Genomic_DNA"/>
</dbReference>
<dbReference type="Pfam" id="PF08974">
    <property type="entry name" value="DUF1877"/>
    <property type="match status" value="1"/>
</dbReference>
<dbReference type="InterPro" id="IPR015068">
    <property type="entry name" value="DUF1877"/>
</dbReference>
<sequence>MAVTQQLARLPMPVLTACRASVEELDRLCSFVTLPRSEYLDLNWAPPDLIRVFELARLETGTVIALRRAMEGDTEINPAYRDAPDTVWEHPVNALEPDAVAEVATVLGRIDPEAVLDVLPDDPAAAEEVLDSSDWHGHPRPYLREYLTALLDFYAHAARRGLATALWWD</sequence>
<dbReference type="Proteomes" id="UP000635606">
    <property type="component" value="Unassembled WGS sequence"/>
</dbReference>
<protein>
    <recommendedName>
        <fullName evidence="3">DUF1877 domain-containing protein</fullName>
    </recommendedName>
</protein>
<comment type="caution">
    <text evidence="1">The sequence shown here is derived from an EMBL/GenBank/DDBJ whole genome shotgun (WGS) entry which is preliminary data.</text>
</comment>
<accession>A0A8J4A2U3</accession>
<name>A0A8J4A2U3_9ACTN</name>
<evidence type="ECO:0008006" key="3">
    <source>
        <dbReference type="Google" id="ProtNLM"/>
    </source>
</evidence>
<gene>
    <name evidence="1" type="ORF">Voc01_087050</name>
</gene>
<dbReference type="InterPro" id="IPR035944">
    <property type="entry name" value="YfbM-like_sf"/>
</dbReference>
<keyword evidence="2" id="KW-1185">Reference proteome</keyword>
<dbReference type="RefSeq" id="WP_203933609.1">
    <property type="nucleotide sequence ID" value="NZ_BOPH01000125.1"/>
</dbReference>
<dbReference type="Gene3D" id="3.40.1760.10">
    <property type="entry name" value="YfbM-like super family"/>
    <property type="match status" value="1"/>
</dbReference>